<accession>A0AB34J3X9</accession>
<comment type="caution">
    <text evidence="2">The sequence shown here is derived from an EMBL/GenBank/DDBJ whole genome shotgun (WGS) entry which is preliminary data.</text>
</comment>
<feature type="region of interest" description="Disordered" evidence="1">
    <location>
        <begin position="1"/>
        <end position="80"/>
    </location>
</feature>
<name>A0AB34J3X9_PRYPA</name>
<evidence type="ECO:0008006" key="4">
    <source>
        <dbReference type="Google" id="ProtNLM"/>
    </source>
</evidence>
<dbReference type="AlphaFoldDB" id="A0AB34J3X9"/>
<evidence type="ECO:0000256" key="1">
    <source>
        <dbReference type="SAM" id="MobiDB-lite"/>
    </source>
</evidence>
<organism evidence="2 3">
    <name type="scientific">Prymnesium parvum</name>
    <name type="common">Toxic golden alga</name>
    <dbReference type="NCBI Taxonomy" id="97485"/>
    <lineage>
        <taxon>Eukaryota</taxon>
        <taxon>Haptista</taxon>
        <taxon>Haptophyta</taxon>
        <taxon>Prymnesiophyceae</taxon>
        <taxon>Prymnesiales</taxon>
        <taxon>Prymnesiaceae</taxon>
        <taxon>Prymnesium</taxon>
    </lineage>
</organism>
<feature type="compositionally biased region" description="Basic and acidic residues" evidence="1">
    <location>
        <begin position="8"/>
        <end position="19"/>
    </location>
</feature>
<feature type="compositionally biased region" description="Basic residues" evidence="1">
    <location>
        <begin position="58"/>
        <end position="69"/>
    </location>
</feature>
<dbReference type="Proteomes" id="UP001515480">
    <property type="component" value="Unassembled WGS sequence"/>
</dbReference>
<sequence>MINRVRGKTKEQRLRDRVREHKKNKKQLGHVPAKHKVSQDTPLTRRKGAVKLGAMSKKSIKKREKRARNLAKGDSSAMEE</sequence>
<keyword evidence="3" id="KW-1185">Reference proteome</keyword>
<gene>
    <name evidence="2" type="ORF">AB1Y20_006175</name>
</gene>
<feature type="compositionally biased region" description="Basic residues" evidence="1">
    <location>
        <begin position="20"/>
        <end position="36"/>
    </location>
</feature>
<evidence type="ECO:0000313" key="2">
    <source>
        <dbReference type="EMBL" id="KAL1511373.1"/>
    </source>
</evidence>
<proteinExistence type="predicted"/>
<reference evidence="2 3" key="1">
    <citation type="journal article" date="2024" name="Science">
        <title>Giant polyketide synthase enzymes in the biosynthesis of giant marine polyether toxins.</title>
        <authorList>
            <person name="Fallon T.R."/>
            <person name="Shende V.V."/>
            <person name="Wierzbicki I.H."/>
            <person name="Pendleton A.L."/>
            <person name="Watervoot N.F."/>
            <person name="Auber R.P."/>
            <person name="Gonzalez D.J."/>
            <person name="Wisecaver J.H."/>
            <person name="Moore B.S."/>
        </authorList>
    </citation>
    <scope>NUCLEOTIDE SEQUENCE [LARGE SCALE GENOMIC DNA]</scope>
    <source>
        <strain evidence="2 3">12B1</strain>
    </source>
</reference>
<dbReference type="EMBL" id="JBGBPQ010000014">
    <property type="protein sequence ID" value="KAL1511373.1"/>
    <property type="molecule type" value="Genomic_DNA"/>
</dbReference>
<protein>
    <recommendedName>
        <fullName evidence="4">40S ribosomal protein S30</fullName>
    </recommendedName>
</protein>
<evidence type="ECO:0000313" key="3">
    <source>
        <dbReference type="Proteomes" id="UP001515480"/>
    </source>
</evidence>